<feature type="binding site" evidence="10">
    <location>
        <begin position="95"/>
        <end position="105"/>
    </location>
    <ligand>
        <name>ATP</name>
        <dbReference type="ChEBI" id="CHEBI:30616"/>
    </ligand>
</feature>
<dbReference type="RefSeq" id="WP_103920900.1">
    <property type="nucleotide sequence ID" value="NZ_FMSV02000528.1"/>
</dbReference>
<name>A0A1H6FDW2_9GAMM</name>
<evidence type="ECO:0000256" key="6">
    <source>
        <dbReference type="ARBA" id="ARBA00022777"/>
    </source>
</evidence>
<dbReference type="EMBL" id="FMSV02000528">
    <property type="protein sequence ID" value="SEH07224.1"/>
    <property type="molecule type" value="Genomic_DNA"/>
</dbReference>
<dbReference type="GO" id="GO:0016114">
    <property type="term" value="P:terpenoid biosynthetic process"/>
    <property type="evidence" value="ECO:0007669"/>
    <property type="project" value="UniProtKB-UniRule"/>
</dbReference>
<evidence type="ECO:0000313" key="13">
    <source>
        <dbReference type="EMBL" id="SEH07224.1"/>
    </source>
</evidence>
<reference evidence="13 14" key="1">
    <citation type="submission" date="2016-10" db="EMBL/GenBank/DDBJ databases">
        <authorList>
            <person name="de Groot N.N."/>
        </authorList>
    </citation>
    <scope>NUCLEOTIDE SEQUENCE [LARGE SCALE GENOMIC DNA]</scope>
    <source>
        <strain evidence="13">MBHS1</strain>
    </source>
</reference>
<dbReference type="PANTHER" id="PTHR43527:SF2">
    <property type="entry name" value="4-DIPHOSPHOCYTIDYL-2-C-METHYL-D-ERYTHRITOL KINASE, CHLOROPLASTIC"/>
    <property type="match status" value="1"/>
</dbReference>
<dbReference type="InterPro" id="IPR013750">
    <property type="entry name" value="GHMP_kinase_C_dom"/>
</dbReference>
<dbReference type="InterPro" id="IPR036554">
    <property type="entry name" value="GHMP_kinase_C_sf"/>
</dbReference>
<evidence type="ECO:0000256" key="5">
    <source>
        <dbReference type="ARBA" id="ARBA00022741"/>
    </source>
</evidence>
<dbReference type="SUPFAM" id="SSF54211">
    <property type="entry name" value="Ribosomal protein S5 domain 2-like"/>
    <property type="match status" value="1"/>
</dbReference>
<dbReference type="InterPro" id="IPR020568">
    <property type="entry name" value="Ribosomal_Su5_D2-typ_SF"/>
</dbReference>
<dbReference type="Pfam" id="PF08544">
    <property type="entry name" value="GHMP_kinases_C"/>
    <property type="match status" value="1"/>
</dbReference>
<keyword evidence="14" id="KW-1185">Reference proteome</keyword>
<proteinExistence type="inferred from homology"/>
<evidence type="ECO:0000256" key="10">
    <source>
        <dbReference type="HAMAP-Rule" id="MF_00061"/>
    </source>
</evidence>
<comment type="function">
    <text evidence="10">Catalyzes the phosphorylation of the position 2 hydroxy group of 4-diphosphocytidyl-2C-methyl-D-erythritol.</text>
</comment>
<dbReference type="Proteomes" id="UP000236724">
    <property type="component" value="Unassembled WGS sequence"/>
</dbReference>
<feature type="domain" description="GHMP kinase N-terminal" evidence="11">
    <location>
        <begin position="70"/>
        <end position="145"/>
    </location>
</feature>
<sequence length="286" mass="31007">MQTPNIWLAPAKLNLFLHITGRRADGYHELQTVFQFIDLYDELHFQTNKTGILSCTYDGLTINPEQDLSLRAARLLQQHSNTTAGATIQVKKCIPVGGGVGGGSSDAATVLLALNQHWELHWSLEKLAQLGLQLGADVPIFIHGKAAWAEGVGELITPLENLATGNYLLLQPDCHISTASIFQHPDLPRNTPKISLQNFLQGASVHNDCQNLVSLCYPPVKAALDWLSGYAPARLTGTGACIFAPCDNEAMAQQALASCPAQWKIWHVKGLETTGHEASTVTGKNK</sequence>
<evidence type="ECO:0000256" key="8">
    <source>
        <dbReference type="ARBA" id="ARBA00023229"/>
    </source>
</evidence>
<evidence type="ECO:0000259" key="12">
    <source>
        <dbReference type="Pfam" id="PF08544"/>
    </source>
</evidence>
<evidence type="ECO:0000259" key="11">
    <source>
        <dbReference type="Pfam" id="PF00288"/>
    </source>
</evidence>
<comment type="catalytic activity">
    <reaction evidence="10">
        <text>4-CDP-2-C-methyl-D-erythritol + ATP = 4-CDP-2-C-methyl-D-erythritol 2-phosphate + ADP + H(+)</text>
        <dbReference type="Rhea" id="RHEA:18437"/>
        <dbReference type="ChEBI" id="CHEBI:15378"/>
        <dbReference type="ChEBI" id="CHEBI:30616"/>
        <dbReference type="ChEBI" id="CHEBI:57823"/>
        <dbReference type="ChEBI" id="CHEBI:57919"/>
        <dbReference type="ChEBI" id="CHEBI:456216"/>
        <dbReference type="EC" id="2.7.1.148"/>
    </reaction>
</comment>
<dbReference type="PIRSF" id="PIRSF010376">
    <property type="entry name" value="IspE"/>
    <property type="match status" value="1"/>
</dbReference>
<feature type="active site" evidence="10">
    <location>
        <position position="137"/>
    </location>
</feature>
<feature type="active site" evidence="10">
    <location>
        <position position="12"/>
    </location>
</feature>
<keyword evidence="6 10" id="KW-0418">Kinase</keyword>
<keyword evidence="4 10" id="KW-0808">Transferase</keyword>
<feature type="domain" description="GHMP kinase C-terminal" evidence="12">
    <location>
        <begin position="197"/>
        <end position="264"/>
    </location>
</feature>
<keyword evidence="5 10" id="KW-0547">Nucleotide-binding</keyword>
<dbReference type="InterPro" id="IPR004424">
    <property type="entry name" value="IspE"/>
</dbReference>
<evidence type="ECO:0000313" key="14">
    <source>
        <dbReference type="Proteomes" id="UP000236724"/>
    </source>
</evidence>
<evidence type="ECO:0000256" key="1">
    <source>
        <dbReference type="ARBA" id="ARBA00009684"/>
    </source>
</evidence>
<dbReference type="GO" id="GO:0005524">
    <property type="term" value="F:ATP binding"/>
    <property type="evidence" value="ECO:0007669"/>
    <property type="project" value="UniProtKB-UniRule"/>
</dbReference>
<accession>A0A1H6FDW2</accession>
<dbReference type="UniPathway" id="UPA00056">
    <property type="reaction ID" value="UER00094"/>
</dbReference>
<evidence type="ECO:0000256" key="3">
    <source>
        <dbReference type="ARBA" id="ARBA00017473"/>
    </source>
</evidence>
<evidence type="ECO:0000256" key="4">
    <source>
        <dbReference type="ARBA" id="ARBA00022679"/>
    </source>
</evidence>
<dbReference type="GO" id="GO:0019288">
    <property type="term" value="P:isopentenyl diphosphate biosynthetic process, methylerythritol 4-phosphate pathway"/>
    <property type="evidence" value="ECO:0007669"/>
    <property type="project" value="UniProtKB-UniRule"/>
</dbReference>
<dbReference type="HAMAP" id="MF_00061">
    <property type="entry name" value="IspE"/>
    <property type="match status" value="1"/>
</dbReference>
<dbReference type="EC" id="2.7.1.148" evidence="2 10"/>
<dbReference type="Gene3D" id="3.30.70.890">
    <property type="entry name" value="GHMP kinase, C-terminal domain"/>
    <property type="match status" value="1"/>
</dbReference>
<dbReference type="GO" id="GO:0050515">
    <property type="term" value="F:4-(cytidine 5'-diphospho)-2-C-methyl-D-erythritol kinase activity"/>
    <property type="evidence" value="ECO:0007669"/>
    <property type="project" value="UniProtKB-UniRule"/>
</dbReference>
<comment type="similarity">
    <text evidence="1 10">Belongs to the GHMP kinase family. IspE subfamily.</text>
</comment>
<evidence type="ECO:0000256" key="7">
    <source>
        <dbReference type="ARBA" id="ARBA00022840"/>
    </source>
</evidence>
<dbReference type="InterPro" id="IPR006204">
    <property type="entry name" value="GHMP_kinase_N_dom"/>
</dbReference>
<dbReference type="Gene3D" id="3.30.230.10">
    <property type="match status" value="1"/>
</dbReference>
<keyword evidence="7 10" id="KW-0067">ATP-binding</keyword>
<keyword evidence="8 10" id="KW-0414">Isoprene biosynthesis</keyword>
<gene>
    <name evidence="10 13" type="primary">ispE</name>
    <name evidence="13" type="ORF">MBHS_03099</name>
</gene>
<evidence type="ECO:0000256" key="2">
    <source>
        <dbReference type="ARBA" id="ARBA00012052"/>
    </source>
</evidence>
<dbReference type="PANTHER" id="PTHR43527">
    <property type="entry name" value="4-DIPHOSPHOCYTIDYL-2-C-METHYL-D-ERYTHRITOL KINASE, CHLOROPLASTIC"/>
    <property type="match status" value="1"/>
</dbReference>
<dbReference type="Pfam" id="PF00288">
    <property type="entry name" value="GHMP_kinases_N"/>
    <property type="match status" value="1"/>
</dbReference>
<dbReference type="InterPro" id="IPR014721">
    <property type="entry name" value="Ribsml_uS5_D2-typ_fold_subgr"/>
</dbReference>
<organism evidence="13 14">
    <name type="scientific">Candidatus Venteria ishoeyi</name>
    <dbReference type="NCBI Taxonomy" id="1899563"/>
    <lineage>
        <taxon>Bacteria</taxon>
        <taxon>Pseudomonadati</taxon>
        <taxon>Pseudomonadota</taxon>
        <taxon>Gammaproteobacteria</taxon>
        <taxon>Thiotrichales</taxon>
        <taxon>Thiotrichaceae</taxon>
        <taxon>Venteria</taxon>
    </lineage>
</organism>
<dbReference type="NCBIfam" id="TIGR00154">
    <property type="entry name" value="ispE"/>
    <property type="match status" value="1"/>
</dbReference>
<dbReference type="SUPFAM" id="SSF55060">
    <property type="entry name" value="GHMP Kinase, C-terminal domain"/>
    <property type="match status" value="1"/>
</dbReference>
<protein>
    <recommendedName>
        <fullName evidence="3 10">4-diphosphocytidyl-2-C-methyl-D-erythritol kinase</fullName>
        <shortName evidence="10">CMK</shortName>
        <ecNumber evidence="2 10">2.7.1.148</ecNumber>
    </recommendedName>
    <alternativeName>
        <fullName evidence="9 10">4-(cytidine-5'-diphospho)-2-C-methyl-D-erythritol kinase</fullName>
    </alternativeName>
</protein>
<dbReference type="AlphaFoldDB" id="A0A1H6FDW2"/>
<comment type="pathway">
    <text evidence="10">Isoprenoid biosynthesis; isopentenyl diphosphate biosynthesis via DXP pathway; isopentenyl diphosphate from 1-deoxy-D-xylulose 5-phosphate: step 3/6.</text>
</comment>
<evidence type="ECO:0000256" key="9">
    <source>
        <dbReference type="ARBA" id="ARBA00032554"/>
    </source>
</evidence>
<dbReference type="OrthoDB" id="9809438at2"/>